<dbReference type="InterPro" id="IPR036047">
    <property type="entry name" value="F-box-like_dom_sf"/>
</dbReference>
<dbReference type="PROSITE" id="PS50181">
    <property type="entry name" value="FBOX"/>
    <property type="match status" value="1"/>
</dbReference>
<dbReference type="SUPFAM" id="SSF81383">
    <property type="entry name" value="F-box domain"/>
    <property type="match status" value="1"/>
</dbReference>
<comment type="caution">
    <text evidence="2">The sequence shown here is derived from an EMBL/GenBank/DDBJ whole genome shotgun (WGS) entry which is preliminary data.</text>
</comment>
<evidence type="ECO:0000259" key="1">
    <source>
        <dbReference type="PROSITE" id="PS50181"/>
    </source>
</evidence>
<dbReference type="Pfam" id="PF00646">
    <property type="entry name" value="F-box"/>
    <property type="match status" value="1"/>
</dbReference>
<evidence type="ECO:0000313" key="2">
    <source>
        <dbReference type="EMBL" id="KAK6759897.1"/>
    </source>
</evidence>
<dbReference type="InterPro" id="IPR001810">
    <property type="entry name" value="F-box_dom"/>
</dbReference>
<dbReference type="SMART" id="SM00256">
    <property type="entry name" value="FBOX"/>
    <property type="match status" value="1"/>
</dbReference>
<dbReference type="Gene3D" id="1.20.1280.50">
    <property type="match status" value="1"/>
</dbReference>
<evidence type="ECO:0000313" key="3">
    <source>
        <dbReference type="Proteomes" id="UP001303046"/>
    </source>
</evidence>
<feature type="domain" description="F-box" evidence="1">
    <location>
        <begin position="1"/>
        <end position="43"/>
    </location>
</feature>
<keyword evidence="3" id="KW-1185">Reference proteome</keyword>
<name>A0ABR1EB34_NECAM</name>
<proteinExistence type="predicted"/>
<accession>A0ABR1EB34</accession>
<dbReference type="Proteomes" id="UP001303046">
    <property type="component" value="Unassembled WGS sequence"/>
</dbReference>
<dbReference type="CDD" id="cd09917">
    <property type="entry name" value="F-box_SF"/>
    <property type="match status" value="1"/>
</dbReference>
<gene>
    <name evidence="2" type="primary">Necator_chrX.g21614</name>
    <name evidence="2" type="ORF">RB195_021453</name>
</gene>
<sequence>MNLPEEVVVEILTKLQHPDIGNCRSVSKKFRGIVTRNAKYLPRKPISVKIFKGNGETYICNSERGKTERFDNFDWGKWNTVAVENLTFKNISADNHQACHILQKVILGLKKTRQYKIRTFVMDSVNVCCLSNSHISEIFRLVATSCEKILISHCDIPTAFSPEQLFHNRELTHYRWLDCGTASVSNTNDAVLKRFTIDIKECATMKSFHGEMDCTTVSTVCDFIEAWSISVTAPYFNITLSGCDKTWRSSFNEECSRRNISNVCMEFASNALKSAHIKVVFVEEAQLCRMWPIFDLPARNAPGICYSRYYRDF</sequence>
<organism evidence="2 3">
    <name type="scientific">Necator americanus</name>
    <name type="common">Human hookworm</name>
    <dbReference type="NCBI Taxonomy" id="51031"/>
    <lineage>
        <taxon>Eukaryota</taxon>
        <taxon>Metazoa</taxon>
        <taxon>Ecdysozoa</taxon>
        <taxon>Nematoda</taxon>
        <taxon>Chromadorea</taxon>
        <taxon>Rhabditida</taxon>
        <taxon>Rhabditina</taxon>
        <taxon>Rhabditomorpha</taxon>
        <taxon>Strongyloidea</taxon>
        <taxon>Ancylostomatidae</taxon>
        <taxon>Bunostominae</taxon>
        <taxon>Necator</taxon>
    </lineage>
</organism>
<protein>
    <recommendedName>
        <fullName evidence="1">F-box domain-containing protein</fullName>
    </recommendedName>
</protein>
<reference evidence="2 3" key="1">
    <citation type="submission" date="2023-08" db="EMBL/GenBank/DDBJ databases">
        <title>A Necator americanus chromosomal reference genome.</title>
        <authorList>
            <person name="Ilik V."/>
            <person name="Petrzelkova K.J."/>
            <person name="Pardy F."/>
            <person name="Fuh T."/>
            <person name="Niatou-Singa F.S."/>
            <person name="Gouil Q."/>
            <person name="Baker L."/>
            <person name="Ritchie M.E."/>
            <person name="Jex A.R."/>
            <person name="Gazzola D."/>
            <person name="Li H."/>
            <person name="Toshio Fujiwara R."/>
            <person name="Zhan B."/>
            <person name="Aroian R.V."/>
            <person name="Pafco B."/>
            <person name="Schwarz E.M."/>
        </authorList>
    </citation>
    <scope>NUCLEOTIDE SEQUENCE [LARGE SCALE GENOMIC DNA]</scope>
    <source>
        <strain evidence="2 3">Aroian</strain>
        <tissue evidence="2">Whole animal</tissue>
    </source>
</reference>
<dbReference type="EMBL" id="JAVFWL010000006">
    <property type="protein sequence ID" value="KAK6759897.1"/>
    <property type="molecule type" value="Genomic_DNA"/>
</dbReference>